<feature type="compositionally biased region" description="Polar residues" evidence="1">
    <location>
        <begin position="258"/>
        <end position="273"/>
    </location>
</feature>
<feature type="compositionally biased region" description="Basic and acidic residues" evidence="1">
    <location>
        <begin position="216"/>
        <end position="231"/>
    </location>
</feature>
<feature type="compositionally biased region" description="Polar residues" evidence="1">
    <location>
        <begin position="192"/>
        <end position="206"/>
    </location>
</feature>
<protein>
    <submittedName>
        <fullName evidence="2">Uncharacterized protein</fullName>
    </submittedName>
</protein>
<feature type="compositionally biased region" description="Low complexity" evidence="1">
    <location>
        <begin position="407"/>
        <end position="432"/>
    </location>
</feature>
<feature type="region of interest" description="Disordered" evidence="1">
    <location>
        <begin position="176"/>
        <end position="293"/>
    </location>
</feature>
<comment type="caution">
    <text evidence="2">The sequence shown here is derived from an EMBL/GenBank/DDBJ whole genome shotgun (WGS) entry which is preliminary data.</text>
</comment>
<feature type="region of interest" description="Disordered" evidence="1">
    <location>
        <begin position="450"/>
        <end position="476"/>
    </location>
</feature>
<dbReference type="OrthoDB" id="10582843at2759"/>
<dbReference type="EMBL" id="JAEPRB010000049">
    <property type="protein sequence ID" value="KAG2224078.1"/>
    <property type="molecule type" value="Genomic_DNA"/>
</dbReference>
<feature type="compositionally biased region" description="Low complexity" evidence="1">
    <location>
        <begin position="361"/>
        <end position="378"/>
    </location>
</feature>
<feature type="compositionally biased region" description="Basic and acidic residues" evidence="1">
    <location>
        <begin position="248"/>
        <end position="257"/>
    </location>
</feature>
<proteinExistence type="predicted"/>
<dbReference type="Proteomes" id="UP000646827">
    <property type="component" value="Unassembled WGS sequence"/>
</dbReference>
<evidence type="ECO:0000313" key="3">
    <source>
        <dbReference type="Proteomes" id="UP000646827"/>
    </source>
</evidence>
<accession>A0A8H7VPJ7</accession>
<name>A0A8H7VPJ7_9FUNG</name>
<feature type="compositionally biased region" description="Low complexity" evidence="1">
    <location>
        <begin position="450"/>
        <end position="462"/>
    </location>
</feature>
<dbReference type="AlphaFoldDB" id="A0A8H7VPJ7"/>
<feature type="compositionally biased region" description="Low complexity" evidence="1">
    <location>
        <begin position="133"/>
        <end position="144"/>
    </location>
</feature>
<sequence length="538" mass="60481">MFFFKKKKSEGKSEKIKNTFPTLPTTRVISERILGTAVDKTNIVINGNKTTTTATKITSDTITMPRDSAIDGCGISSLRLSYSSIKEPSLNEESSDFKELQHHHQQQPNCLLTKEKLTTTSNTDNNSNRRDSLSSLEDSNNNKSYFIENQKHKNDEKESIIIVSEEKKKEENAIFLTTQQQQQGKDKKEYIGNNNNEQNQQKTCVQQVEEESWGISKEHSSSPNLRLDHYHHQQPQHPFSNDCHSPQQRKEKDDSFEKTSSLNKTSSRSNFITSANNSSDSKTSSDGNDGENELYARLPNMEVDILQQQQYKLSLQNNSENKEINKDIMTETEKDEQQKEEHLDITKEYQESKNKKTMTTIIPKPTTSTPTDNNSTITWKSPTRLRGPRIPRLATKKISPPSPPQSPITTSTPSSSHHPTTPLTPKPTASTSNKSLLVINTNTTTSTINNYKKDNINNNKKIPPTSHLPVPIGPTQKRTDIRKINNNSNINKSTTTSARCGLPVACTSNYNTSSISSNNIITNNTTTSLTKLPVRRAS</sequence>
<feature type="compositionally biased region" description="Low complexity" evidence="1">
    <location>
        <begin position="274"/>
        <end position="287"/>
    </location>
</feature>
<evidence type="ECO:0000256" key="1">
    <source>
        <dbReference type="SAM" id="MobiDB-lite"/>
    </source>
</evidence>
<gene>
    <name evidence="2" type="ORF">INT45_004959</name>
</gene>
<keyword evidence="3" id="KW-1185">Reference proteome</keyword>
<organism evidence="2 3">
    <name type="scientific">Circinella minor</name>
    <dbReference type="NCBI Taxonomy" id="1195481"/>
    <lineage>
        <taxon>Eukaryota</taxon>
        <taxon>Fungi</taxon>
        <taxon>Fungi incertae sedis</taxon>
        <taxon>Mucoromycota</taxon>
        <taxon>Mucoromycotina</taxon>
        <taxon>Mucoromycetes</taxon>
        <taxon>Mucorales</taxon>
        <taxon>Lichtheimiaceae</taxon>
        <taxon>Circinella</taxon>
    </lineage>
</organism>
<feature type="compositionally biased region" description="Polar residues" evidence="1">
    <location>
        <begin position="233"/>
        <end position="246"/>
    </location>
</feature>
<reference evidence="2 3" key="1">
    <citation type="submission" date="2020-12" db="EMBL/GenBank/DDBJ databases">
        <title>Metabolic potential, ecology and presence of endohyphal bacteria is reflected in genomic diversity of Mucoromycotina.</title>
        <authorList>
            <person name="Muszewska A."/>
            <person name="Okrasinska A."/>
            <person name="Steczkiewicz K."/>
            <person name="Drgas O."/>
            <person name="Orlowska M."/>
            <person name="Perlinska-Lenart U."/>
            <person name="Aleksandrzak-Piekarczyk T."/>
            <person name="Szatraj K."/>
            <person name="Zielenkiewicz U."/>
            <person name="Pilsyk S."/>
            <person name="Malc E."/>
            <person name="Mieczkowski P."/>
            <person name="Kruszewska J.S."/>
            <person name="Biernat P."/>
            <person name="Pawlowska J."/>
        </authorList>
    </citation>
    <scope>NUCLEOTIDE SEQUENCE [LARGE SCALE GENOMIC DNA]</scope>
    <source>
        <strain evidence="2 3">CBS 142.35</strain>
    </source>
</reference>
<feature type="region of interest" description="Disordered" evidence="1">
    <location>
        <begin position="91"/>
        <end position="151"/>
    </location>
</feature>
<evidence type="ECO:0000313" key="2">
    <source>
        <dbReference type="EMBL" id="KAG2224078.1"/>
    </source>
</evidence>
<feature type="region of interest" description="Disordered" evidence="1">
    <location>
        <begin position="361"/>
        <end position="435"/>
    </location>
</feature>